<gene>
    <name evidence="1" type="ORF">SDC9_97002</name>
</gene>
<dbReference type="AlphaFoldDB" id="A0A645ABH6"/>
<accession>A0A645ABH6</accession>
<protein>
    <submittedName>
        <fullName evidence="1">Uncharacterized protein</fullName>
    </submittedName>
</protein>
<comment type="caution">
    <text evidence="1">The sequence shown here is derived from an EMBL/GenBank/DDBJ whole genome shotgun (WGS) entry which is preliminary data.</text>
</comment>
<sequence>MISEKGLINISCNACLFSKSRGYNFDGTIRKELFEISLELEITSLVVGLIICTKYLD</sequence>
<name>A0A645ABH6_9ZZZZ</name>
<evidence type="ECO:0000313" key="1">
    <source>
        <dbReference type="EMBL" id="MPM50266.1"/>
    </source>
</evidence>
<dbReference type="EMBL" id="VSSQ01012889">
    <property type="protein sequence ID" value="MPM50266.1"/>
    <property type="molecule type" value="Genomic_DNA"/>
</dbReference>
<organism evidence="1">
    <name type="scientific">bioreactor metagenome</name>
    <dbReference type="NCBI Taxonomy" id="1076179"/>
    <lineage>
        <taxon>unclassified sequences</taxon>
        <taxon>metagenomes</taxon>
        <taxon>ecological metagenomes</taxon>
    </lineage>
</organism>
<reference evidence="1" key="1">
    <citation type="submission" date="2019-08" db="EMBL/GenBank/DDBJ databases">
        <authorList>
            <person name="Kucharzyk K."/>
            <person name="Murdoch R.W."/>
            <person name="Higgins S."/>
            <person name="Loffler F."/>
        </authorList>
    </citation>
    <scope>NUCLEOTIDE SEQUENCE</scope>
</reference>
<proteinExistence type="predicted"/>